<gene>
    <name evidence="9" type="ORF">G5B42_00015</name>
</gene>
<evidence type="ECO:0000256" key="4">
    <source>
        <dbReference type="ARBA" id="ARBA00022692"/>
    </source>
</evidence>
<name>A0A8J6HZD9_9FIRM</name>
<dbReference type="RefSeq" id="WP_181338397.1">
    <property type="nucleotide sequence ID" value="NZ_JAAKDE010000001.1"/>
</dbReference>
<proteinExistence type="inferred from homology"/>
<dbReference type="Proteomes" id="UP000657177">
    <property type="component" value="Unassembled WGS sequence"/>
</dbReference>
<feature type="domain" description="Polysaccharide chain length determinant N-terminal" evidence="8">
    <location>
        <begin position="18"/>
        <end position="90"/>
    </location>
</feature>
<evidence type="ECO:0000259" key="8">
    <source>
        <dbReference type="Pfam" id="PF02706"/>
    </source>
</evidence>
<evidence type="ECO:0000256" key="2">
    <source>
        <dbReference type="ARBA" id="ARBA00006683"/>
    </source>
</evidence>
<dbReference type="Pfam" id="PF02706">
    <property type="entry name" value="Wzz"/>
    <property type="match status" value="1"/>
</dbReference>
<evidence type="ECO:0000256" key="5">
    <source>
        <dbReference type="ARBA" id="ARBA00022989"/>
    </source>
</evidence>
<comment type="similarity">
    <text evidence="2">Belongs to the CpsC/CapA family.</text>
</comment>
<accession>A0A8J6HZD9</accession>
<evidence type="ECO:0000313" key="9">
    <source>
        <dbReference type="EMBL" id="MBA2131949.1"/>
    </source>
</evidence>
<dbReference type="PANTHER" id="PTHR32309">
    <property type="entry name" value="TYROSINE-PROTEIN KINASE"/>
    <property type="match status" value="1"/>
</dbReference>
<evidence type="ECO:0000256" key="1">
    <source>
        <dbReference type="ARBA" id="ARBA00004651"/>
    </source>
</evidence>
<evidence type="ECO:0000256" key="7">
    <source>
        <dbReference type="SAM" id="Phobius"/>
    </source>
</evidence>
<dbReference type="GO" id="GO:0005886">
    <property type="term" value="C:plasma membrane"/>
    <property type="evidence" value="ECO:0007669"/>
    <property type="project" value="UniProtKB-SubCell"/>
</dbReference>
<feature type="transmembrane region" description="Helical" evidence="7">
    <location>
        <begin position="35"/>
        <end position="55"/>
    </location>
</feature>
<reference evidence="9" key="1">
    <citation type="submission" date="2020-06" db="EMBL/GenBank/DDBJ databases">
        <title>Novel chitinolytic bacterium.</title>
        <authorList>
            <person name="Ungkulpasvich U."/>
            <person name="Kosugi A."/>
            <person name="Uke A."/>
        </authorList>
    </citation>
    <scope>NUCLEOTIDE SEQUENCE</scope>
    <source>
        <strain evidence="9">UUS1-1</strain>
    </source>
</reference>
<comment type="caution">
    <text evidence="9">The sequence shown here is derived from an EMBL/GenBank/DDBJ whole genome shotgun (WGS) entry which is preliminary data.</text>
</comment>
<evidence type="ECO:0000256" key="6">
    <source>
        <dbReference type="ARBA" id="ARBA00023136"/>
    </source>
</evidence>
<dbReference type="PANTHER" id="PTHR32309:SF13">
    <property type="entry name" value="FERRIC ENTEROBACTIN TRANSPORT PROTEIN FEPE"/>
    <property type="match status" value="1"/>
</dbReference>
<dbReference type="AlphaFoldDB" id="A0A8J6HZD9"/>
<keyword evidence="10" id="KW-1185">Reference proteome</keyword>
<keyword evidence="4 7" id="KW-0812">Transmembrane</keyword>
<keyword evidence="5 7" id="KW-1133">Transmembrane helix</keyword>
<dbReference type="EMBL" id="JAAKDE010000001">
    <property type="protein sequence ID" value="MBA2131949.1"/>
    <property type="molecule type" value="Genomic_DNA"/>
</dbReference>
<dbReference type="InterPro" id="IPR050445">
    <property type="entry name" value="Bact_polysacc_biosynth/exp"/>
</dbReference>
<feature type="transmembrane region" description="Helical" evidence="7">
    <location>
        <begin position="283"/>
        <end position="300"/>
    </location>
</feature>
<evidence type="ECO:0000256" key="3">
    <source>
        <dbReference type="ARBA" id="ARBA00022475"/>
    </source>
</evidence>
<organism evidence="9 10">
    <name type="scientific">Capillibacterium thermochitinicola</name>
    <dbReference type="NCBI Taxonomy" id="2699427"/>
    <lineage>
        <taxon>Bacteria</taxon>
        <taxon>Bacillati</taxon>
        <taxon>Bacillota</taxon>
        <taxon>Capillibacterium</taxon>
    </lineage>
</organism>
<sequence>MKNMSQIVQPQFHYEYEDEISLMDILLILKESWKLIAVIFLITVIVAGSVTYFFIPKKYRCYTLFTLEAEGMFATNFGQVQMVRDVILSNHFLKGILEKAGMETDQGKIDELRSALTISATEAKNIRMQIIWDDPETSYELLSLVKNTYHDQVAERIKVYTMNRLRVAEGNFNRNKEVFEQINKALADFQKRNNLVTLPQNLAISDQYYLDYKGQLTVSPESIAEYEKLVAEHAAAKVNYTKAYGILDDIRREVEIERNFTFVTIEPPVFPEHKYSPSVAKNTAIAGVLGLFAGVMFAFFREYIKQYQKRELVESTSHLVDK</sequence>
<dbReference type="InterPro" id="IPR003856">
    <property type="entry name" value="LPS_length_determ_N"/>
</dbReference>
<keyword evidence="3" id="KW-1003">Cell membrane</keyword>
<keyword evidence="6 7" id="KW-0472">Membrane</keyword>
<dbReference type="GO" id="GO:0004713">
    <property type="term" value="F:protein tyrosine kinase activity"/>
    <property type="evidence" value="ECO:0007669"/>
    <property type="project" value="TreeGrafter"/>
</dbReference>
<protein>
    <recommendedName>
        <fullName evidence="8">Polysaccharide chain length determinant N-terminal domain-containing protein</fullName>
    </recommendedName>
</protein>
<evidence type="ECO:0000313" key="10">
    <source>
        <dbReference type="Proteomes" id="UP000657177"/>
    </source>
</evidence>
<comment type="subcellular location">
    <subcellularLocation>
        <location evidence="1">Cell membrane</location>
        <topology evidence="1">Multi-pass membrane protein</topology>
    </subcellularLocation>
</comment>